<gene>
    <name evidence="2" type="ORF">BBI10_24835</name>
</gene>
<dbReference type="InterPro" id="IPR051044">
    <property type="entry name" value="MAG_DAG_Lipase"/>
</dbReference>
<evidence type="ECO:0000313" key="3">
    <source>
        <dbReference type="Proteomes" id="UP000095143"/>
    </source>
</evidence>
<organism evidence="2 3">
    <name type="scientific">Pseudomonas graminis</name>
    <dbReference type="NCBI Taxonomy" id="158627"/>
    <lineage>
        <taxon>Bacteria</taxon>
        <taxon>Pseudomonadati</taxon>
        <taxon>Pseudomonadota</taxon>
        <taxon>Gammaproteobacteria</taxon>
        <taxon>Pseudomonadales</taxon>
        <taxon>Pseudomonadaceae</taxon>
        <taxon>Pseudomonas</taxon>
    </lineage>
</organism>
<dbReference type="RefSeq" id="WP_065992648.1">
    <property type="nucleotide sequence ID" value="NZ_MDEN01000069.1"/>
</dbReference>
<evidence type="ECO:0000259" key="1">
    <source>
        <dbReference type="Pfam" id="PF12146"/>
    </source>
</evidence>
<dbReference type="InterPro" id="IPR017208">
    <property type="entry name" value="UCP037442_abhydr"/>
</dbReference>
<dbReference type="InterPro" id="IPR029058">
    <property type="entry name" value="AB_hydrolase_fold"/>
</dbReference>
<reference evidence="2 3" key="1">
    <citation type="submission" date="2016-08" db="EMBL/GenBank/DDBJ databases">
        <title>Whole genome sequence of Pseudomonas graminis strain UASWS1507, a potential biological control agent for agriculture.</title>
        <authorList>
            <person name="Crovadore J."/>
            <person name="Calmin G."/>
            <person name="Chablais R."/>
            <person name="Cochard B."/>
            <person name="Lefort F."/>
        </authorList>
    </citation>
    <scope>NUCLEOTIDE SEQUENCE [LARGE SCALE GENOMIC DNA]</scope>
    <source>
        <strain evidence="2 3">UASWS1507</strain>
    </source>
</reference>
<dbReference type="AlphaFoldDB" id="A0A1C2D9M8"/>
<dbReference type="PIRSF" id="PIRSF037442">
    <property type="entry name" value="UCP037442_abhydr"/>
    <property type="match status" value="1"/>
</dbReference>
<proteinExistence type="predicted"/>
<protein>
    <submittedName>
        <fullName evidence="2">Alpha/beta hydrolase</fullName>
    </submittedName>
</protein>
<feature type="domain" description="Serine aminopeptidase S33" evidence="1">
    <location>
        <begin position="26"/>
        <end position="288"/>
    </location>
</feature>
<dbReference type="EMBL" id="MDEN01000069">
    <property type="protein sequence ID" value="OCX11415.1"/>
    <property type="molecule type" value="Genomic_DNA"/>
</dbReference>
<dbReference type="Gene3D" id="3.40.50.1820">
    <property type="entry name" value="alpha/beta hydrolase"/>
    <property type="match status" value="1"/>
</dbReference>
<comment type="caution">
    <text evidence="2">The sequence shown here is derived from an EMBL/GenBank/DDBJ whole genome shotgun (WGS) entry which is preliminary data.</text>
</comment>
<sequence length="314" mass="35009">MEHEAFWLDAQDHSRLYVRTWRPMGNARAVVMLSHGMAEHGARYDRLGGALMRAGFALYAADQRGHGHSASHGTLGHFADQDGWNKVVGDLATLKASIAVRHPGVPVFLLGHSMGSYIAQGYLLHHSASVQGAILSGSNYHPVAFYRSAALVARFERWRQGPAGRSALIEHLSFGSFNKRFKPVRTCYDWLNRDPAEVDAYSHDPMCGFRCTNQLWMDLLGGLQQISKRSNLAQIDSGLPILIIGGECDPVSDGKRLTHLADALSGTDHPFVTLKVYPQARHEIFLEINREEVTHDLLAWLEQALQQPRPRRSE</sequence>
<dbReference type="Proteomes" id="UP000095143">
    <property type="component" value="Unassembled WGS sequence"/>
</dbReference>
<dbReference type="Pfam" id="PF12146">
    <property type="entry name" value="Hydrolase_4"/>
    <property type="match status" value="1"/>
</dbReference>
<name>A0A1C2D9M8_9PSED</name>
<evidence type="ECO:0000313" key="2">
    <source>
        <dbReference type="EMBL" id="OCX11415.1"/>
    </source>
</evidence>
<dbReference type="SUPFAM" id="SSF53474">
    <property type="entry name" value="alpha/beta-Hydrolases"/>
    <property type="match status" value="1"/>
</dbReference>
<dbReference type="InterPro" id="IPR022742">
    <property type="entry name" value="Hydrolase_4"/>
</dbReference>
<dbReference type="GO" id="GO:0016787">
    <property type="term" value="F:hydrolase activity"/>
    <property type="evidence" value="ECO:0007669"/>
    <property type="project" value="UniProtKB-KW"/>
</dbReference>
<accession>A0A1C2D9M8</accession>
<keyword evidence="2" id="KW-0378">Hydrolase</keyword>
<dbReference type="OrthoDB" id="9806902at2"/>
<dbReference type="PANTHER" id="PTHR11614">
    <property type="entry name" value="PHOSPHOLIPASE-RELATED"/>
    <property type="match status" value="1"/>
</dbReference>